<dbReference type="AlphaFoldDB" id="A0A815T5E7"/>
<dbReference type="EMBL" id="CAJNOQ010022595">
    <property type="protein sequence ID" value="CAF1503236.1"/>
    <property type="molecule type" value="Genomic_DNA"/>
</dbReference>
<dbReference type="Proteomes" id="UP000663829">
    <property type="component" value="Unassembled WGS sequence"/>
</dbReference>
<reference evidence="1" key="1">
    <citation type="submission" date="2021-02" db="EMBL/GenBank/DDBJ databases">
        <authorList>
            <person name="Nowell W R."/>
        </authorList>
    </citation>
    <scope>NUCLEOTIDE SEQUENCE</scope>
</reference>
<dbReference type="Gene3D" id="2.60.120.620">
    <property type="entry name" value="q2cbj1_9rhob like domain"/>
    <property type="match status" value="1"/>
</dbReference>
<dbReference type="Proteomes" id="UP000681722">
    <property type="component" value="Unassembled WGS sequence"/>
</dbReference>
<protein>
    <recommendedName>
        <fullName evidence="4">Phytanoyl-CoA dioxygenase</fullName>
    </recommendedName>
</protein>
<sequence>MPSDHIHLMNDIIQRAIAKRDQEMKSPGTDEDGLILCSKVDMTEETGTVAILPMDRNPPEDDKHRVQFTANTRPDAAECRPAYDHGKKDQIQADLRGYFGCDPGAKILCPAGGIAVFSSLTLHCSSPNRSGALRSALNVQYASTPLMSEDGQSFRHKADPFVVERETAEDVKQWQK</sequence>
<dbReference type="EMBL" id="CAJOBC010088122">
    <property type="protein sequence ID" value="CAF4364763.1"/>
    <property type="molecule type" value="Genomic_DNA"/>
</dbReference>
<organism evidence="1 3">
    <name type="scientific">Didymodactylos carnosus</name>
    <dbReference type="NCBI Taxonomy" id="1234261"/>
    <lineage>
        <taxon>Eukaryota</taxon>
        <taxon>Metazoa</taxon>
        <taxon>Spiralia</taxon>
        <taxon>Gnathifera</taxon>
        <taxon>Rotifera</taxon>
        <taxon>Eurotatoria</taxon>
        <taxon>Bdelloidea</taxon>
        <taxon>Philodinida</taxon>
        <taxon>Philodinidae</taxon>
        <taxon>Didymodactylos</taxon>
    </lineage>
</organism>
<accession>A0A815T5E7</accession>
<evidence type="ECO:0000313" key="3">
    <source>
        <dbReference type="Proteomes" id="UP000663829"/>
    </source>
</evidence>
<gene>
    <name evidence="1" type="ORF">GPM918_LOCUS36777</name>
    <name evidence="2" type="ORF">SRO942_LOCUS37530</name>
</gene>
<name>A0A815T5E7_9BILA</name>
<keyword evidence="3" id="KW-1185">Reference proteome</keyword>
<evidence type="ECO:0008006" key="4">
    <source>
        <dbReference type="Google" id="ProtNLM"/>
    </source>
</evidence>
<comment type="caution">
    <text evidence="1">The sequence shown here is derived from an EMBL/GenBank/DDBJ whole genome shotgun (WGS) entry which is preliminary data.</text>
</comment>
<evidence type="ECO:0000313" key="2">
    <source>
        <dbReference type="EMBL" id="CAF4364763.1"/>
    </source>
</evidence>
<evidence type="ECO:0000313" key="1">
    <source>
        <dbReference type="EMBL" id="CAF1503236.1"/>
    </source>
</evidence>
<proteinExistence type="predicted"/>
<dbReference type="SUPFAM" id="SSF51197">
    <property type="entry name" value="Clavaminate synthase-like"/>
    <property type="match status" value="1"/>
</dbReference>